<dbReference type="GO" id="GO:0015697">
    <property type="term" value="P:quaternary ammonium group transport"/>
    <property type="evidence" value="ECO:0007669"/>
    <property type="project" value="UniProtKB-ARBA"/>
</dbReference>
<dbReference type="InterPro" id="IPR027417">
    <property type="entry name" value="P-loop_NTPase"/>
</dbReference>
<dbReference type="InterPro" id="IPR003593">
    <property type="entry name" value="AAA+_ATPase"/>
</dbReference>
<feature type="domain" description="ABC transporter" evidence="4">
    <location>
        <begin position="3"/>
        <end position="239"/>
    </location>
</feature>
<evidence type="ECO:0000259" key="4">
    <source>
        <dbReference type="PROSITE" id="PS50893"/>
    </source>
</evidence>
<dbReference type="GO" id="GO:0005524">
    <property type="term" value="F:ATP binding"/>
    <property type="evidence" value="ECO:0007669"/>
    <property type="project" value="UniProtKB-KW"/>
</dbReference>
<dbReference type="Gene3D" id="3.40.50.300">
    <property type="entry name" value="P-loop containing nucleotide triphosphate hydrolases"/>
    <property type="match status" value="1"/>
</dbReference>
<keyword evidence="6" id="KW-1185">Reference proteome</keyword>
<dbReference type="Pfam" id="PF00005">
    <property type="entry name" value="ABC_tran"/>
    <property type="match status" value="1"/>
</dbReference>
<comment type="caution">
    <text evidence="5">The sequence shown here is derived from an EMBL/GenBank/DDBJ whole genome shotgun (WGS) entry which is preliminary data.</text>
</comment>
<evidence type="ECO:0000313" key="5">
    <source>
        <dbReference type="EMBL" id="NVN40883.1"/>
    </source>
</evidence>
<dbReference type="PANTHER" id="PTHR42781:SF4">
    <property type="entry name" value="SPERMIDINE_PUTRESCINE IMPORT ATP-BINDING PROTEIN POTA"/>
    <property type="match status" value="1"/>
</dbReference>
<evidence type="ECO:0000256" key="1">
    <source>
        <dbReference type="ARBA" id="ARBA00022448"/>
    </source>
</evidence>
<dbReference type="InterPro" id="IPR003439">
    <property type="entry name" value="ABC_transporter-like_ATP-bd"/>
</dbReference>
<proteinExistence type="predicted"/>
<protein>
    <submittedName>
        <fullName evidence="5">ATP-binding cassette domain-containing protein</fullName>
    </submittedName>
</protein>
<dbReference type="Proteomes" id="UP000585665">
    <property type="component" value="Unassembled WGS sequence"/>
</dbReference>
<evidence type="ECO:0000256" key="2">
    <source>
        <dbReference type="ARBA" id="ARBA00022741"/>
    </source>
</evidence>
<reference evidence="5 6" key="1">
    <citation type="submission" date="2020-06" db="EMBL/GenBank/DDBJ databases">
        <title>Description of novel acetic acid bacteria.</title>
        <authorList>
            <person name="Sombolestani A."/>
        </authorList>
    </citation>
    <scope>NUCLEOTIDE SEQUENCE [LARGE SCALE GENOMIC DNA]</scope>
    <source>
        <strain evidence="5 6">LMG 27010</strain>
    </source>
</reference>
<sequence>MSVRILDLLRAAPGRARPILDHVSLDIPDGAFVALIGPSGAGKTSLLRVIAGLDAHDGGQVFLDGMRMDQRPARERGVGFVFQNYALFRHMTVADNVAFGLSVLPRRQRPTRAAIAARVEELLALMHLPDLGGAYPHNLSGGQRQRVALARALATGPRLLLLDEPFGALDPMIRKSIRTWLRALHDQLGLTTILVTHDHEEALDVADHLVLMRDGRIEQEGRASDLDRAPCSPFVMAFMGDMARFTGTVCDGLFQPDEAGVLPFALPASDGAAEALIRPHEIVPRAEAGPLALVHGVARGGLTPATARLADRTVDLVLPTALLPAASSGVGLDISAARLFREGVPILLADRSDH</sequence>
<dbReference type="PROSITE" id="PS00211">
    <property type="entry name" value="ABC_TRANSPORTER_1"/>
    <property type="match status" value="1"/>
</dbReference>
<dbReference type="InterPro" id="IPR050093">
    <property type="entry name" value="ABC_SmlMolc_Importer"/>
</dbReference>
<dbReference type="PROSITE" id="PS50893">
    <property type="entry name" value="ABC_TRANSPORTER_2"/>
    <property type="match status" value="1"/>
</dbReference>
<gene>
    <name evidence="5" type="ORF">HUK82_09945</name>
</gene>
<dbReference type="FunFam" id="3.40.50.300:FF:000425">
    <property type="entry name" value="Probable ABC transporter, ATP-binding subunit"/>
    <property type="match status" value="1"/>
</dbReference>
<organism evidence="5 6">
    <name type="scientific">Ameyamaea chiangmaiensis</name>
    <dbReference type="NCBI Taxonomy" id="442969"/>
    <lineage>
        <taxon>Bacteria</taxon>
        <taxon>Pseudomonadati</taxon>
        <taxon>Pseudomonadota</taxon>
        <taxon>Alphaproteobacteria</taxon>
        <taxon>Acetobacterales</taxon>
        <taxon>Acetobacteraceae</taxon>
        <taxon>Ameyamaea</taxon>
    </lineage>
</organism>
<dbReference type="RefSeq" id="WP_176613814.1">
    <property type="nucleotide sequence ID" value="NZ_JABXXR010000071.1"/>
</dbReference>
<dbReference type="GO" id="GO:0016887">
    <property type="term" value="F:ATP hydrolysis activity"/>
    <property type="evidence" value="ECO:0007669"/>
    <property type="project" value="InterPro"/>
</dbReference>
<accession>A0A850PDA6</accession>
<name>A0A850PDA6_9PROT</name>
<dbReference type="SMART" id="SM00382">
    <property type="entry name" value="AAA"/>
    <property type="match status" value="1"/>
</dbReference>
<dbReference type="InterPro" id="IPR017871">
    <property type="entry name" value="ABC_transporter-like_CS"/>
</dbReference>
<dbReference type="SUPFAM" id="SSF52540">
    <property type="entry name" value="P-loop containing nucleoside triphosphate hydrolases"/>
    <property type="match status" value="1"/>
</dbReference>
<dbReference type="EMBL" id="JABXXR010000071">
    <property type="protein sequence ID" value="NVN40883.1"/>
    <property type="molecule type" value="Genomic_DNA"/>
</dbReference>
<dbReference type="AlphaFoldDB" id="A0A850PDA6"/>
<evidence type="ECO:0000313" key="6">
    <source>
        <dbReference type="Proteomes" id="UP000585665"/>
    </source>
</evidence>
<dbReference type="PANTHER" id="PTHR42781">
    <property type="entry name" value="SPERMIDINE/PUTRESCINE IMPORT ATP-BINDING PROTEIN POTA"/>
    <property type="match status" value="1"/>
</dbReference>
<keyword evidence="1" id="KW-0813">Transport</keyword>
<keyword evidence="3 5" id="KW-0067">ATP-binding</keyword>
<evidence type="ECO:0000256" key="3">
    <source>
        <dbReference type="ARBA" id="ARBA00022840"/>
    </source>
</evidence>
<keyword evidence="2" id="KW-0547">Nucleotide-binding</keyword>